<keyword evidence="2" id="KW-0479">Metal-binding</keyword>
<feature type="compositionally biased region" description="Polar residues" evidence="9">
    <location>
        <begin position="260"/>
        <end position="270"/>
    </location>
</feature>
<dbReference type="Proteomes" id="UP001293593">
    <property type="component" value="Unassembled WGS sequence"/>
</dbReference>
<evidence type="ECO:0000256" key="7">
    <source>
        <dbReference type="ARBA" id="ARBA00023242"/>
    </source>
</evidence>
<keyword evidence="4" id="KW-0862">Zinc</keyword>
<evidence type="ECO:0000256" key="6">
    <source>
        <dbReference type="ARBA" id="ARBA00023163"/>
    </source>
</evidence>
<dbReference type="SMART" id="SM00355">
    <property type="entry name" value="ZnF_C2H2"/>
    <property type="match status" value="1"/>
</dbReference>
<dbReference type="InterPro" id="IPR036236">
    <property type="entry name" value="Znf_C2H2_sf"/>
</dbReference>
<evidence type="ECO:0000256" key="3">
    <source>
        <dbReference type="ARBA" id="ARBA00022771"/>
    </source>
</evidence>
<dbReference type="EMBL" id="JAWXYG010000010">
    <property type="protein sequence ID" value="KAK4260249.1"/>
    <property type="molecule type" value="Genomic_DNA"/>
</dbReference>
<dbReference type="PANTHER" id="PTHR45801:SF5">
    <property type="entry name" value="OS05G0286100 PROTEIN"/>
    <property type="match status" value="1"/>
</dbReference>
<accession>A0AAE1J1Y6</accession>
<dbReference type="PROSITE" id="PS00028">
    <property type="entry name" value="ZINC_FINGER_C2H2_1"/>
    <property type="match status" value="1"/>
</dbReference>
<evidence type="ECO:0000313" key="12">
    <source>
        <dbReference type="Proteomes" id="UP001293593"/>
    </source>
</evidence>
<keyword evidence="5" id="KW-0805">Transcription regulation</keyword>
<proteinExistence type="predicted"/>
<evidence type="ECO:0000256" key="5">
    <source>
        <dbReference type="ARBA" id="ARBA00023015"/>
    </source>
</evidence>
<evidence type="ECO:0000256" key="4">
    <source>
        <dbReference type="ARBA" id="ARBA00022833"/>
    </source>
</evidence>
<organism evidence="11 12">
    <name type="scientific">Acacia crassicarpa</name>
    <name type="common">northern wattle</name>
    <dbReference type="NCBI Taxonomy" id="499986"/>
    <lineage>
        <taxon>Eukaryota</taxon>
        <taxon>Viridiplantae</taxon>
        <taxon>Streptophyta</taxon>
        <taxon>Embryophyta</taxon>
        <taxon>Tracheophyta</taxon>
        <taxon>Spermatophyta</taxon>
        <taxon>Magnoliopsida</taxon>
        <taxon>eudicotyledons</taxon>
        <taxon>Gunneridae</taxon>
        <taxon>Pentapetalae</taxon>
        <taxon>rosids</taxon>
        <taxon>fabids</taxon>
        <taxon>Fabales</taxon>
        <taxon>Fabaceae</taxon>
        <taxon>Caesalpinioideae</taxon>
        <taxon>mimosoid clade</taxon>
        <taxon>Acacieae</taxon>
        <taxon>Acacia</taxon>
    </lineage>
</organism>
<dbReference type="InterPro" id="IPR013087">
    <property type="entry name" value="Znf_C2H2_type"/>
</dbReference>
<comment type="caution">
    <text evidence="11">The sequence shown here is derived from an EMBL/GenBank/DDBJ whole genome shotgun (WGS) entry which is preliminary data.</text>
</comment>
<evidence type="ECO:0000259" key="10">
    <source>
        <dbReference type="PROSITE" id="PS50157"/>
    </source>
</evidence>
<evidence type="ECO:0000313" key="11">
    <source>
        <dbReference type="EMBL" id="KAK4260249.1"/>
    </source>
</evidence>
<dbReference type="PROSITE" id="PS50157">
    <property type="entry name" value="ZINC_FINGER_C2H2_2"/>
    <property type="match status" value="1"/>
</dbReference>
<dbReference type="PANTHER" id="PTHR45801">
    <property type="entry name" value="OS07G0101800 PROTEIN"/>
    <property type="match status" value="1"/>
</dbReference>
<reference evidence="11" key="1">
    <citation type="submission" date="2023-10" db="EMBL/GenBank/DDBJ databases">
        <title>Chromosome-level genome of the transformable northern wattle, Acacia crassicarpa.</title>
        <authorList>
            <person name="Massaro I."/>
            <person name="Sinha N.R."/>
            <person name="Poethig S."/>
            <person name="Leichty A.R."/>
        </authorList>
    </citation>
    <scope>NUCLEOTIDE SEQUENCE</scope>
    <source>
        <strain evidence="11">Acra3RX</strain>
        <tissue evidence="11">Leaf</tissue>
    </source>
</reference>
<keyword evidence="7" id="KW-0539">Nucleus</keyword>
<dbReference type="GO" id="GO:0008270">
    <property type="term" value="F:zinc ion binding"/>
    <property type="evidence" value="ECO:0007669"/>
    <property type="project" value="UniProtKB-KW"/>
</dbReference>
<dbReference type="Gene3D" id="3.30.160.60">
    <property type="entry name" value="Classic Zinc Finger"/>
    <property type="match status" value="1"/>
</dbReference>
<protein>
    <recommendedName>
        <fullName evidence="10">C2H2-type domain-containing protein</fullName>
    </recommendedName>
</protein>
<comment type="subcellular location">
    <subcellularLocation>
        <location evidence="1">Nucleus</location>
    </subcellularLocation>
</comment>
<feature type="region of interest" description="Disordered" evidence="9">
    <location>
        <begin position="249"/>
        <end position="291"/>
    </location>
</feature>
<gene>
    <name evidence="11" type="ORF">QN277_003391</name>
</gene>
<sequence length="291" mass="32104">MGTEIGLLSSMTQIQKLSNPDTTPNNHNNHLLLLLQSHPLSNPSSSSSSTSFRIMWNPRDPQEEDDSWEVRAFAQDTTNIMGTTWPPRSYTCTFCRREFRSAQALGGHMNVHRRDRARLHHHHHHQLPPPSAAAAATATAASVHNNLISPHHHHQELVVANNNNGRFFLYHLPNPDEIGHFSGTNNYSSHNLASSSSLNACGDSSVSVLPTTVLSILPYPPSNNNLVSITGTTPSYDFQLERRPQGFVNSSSSYCDSSNKVEQPTTSSFAGNGGHEELDLELRLGHRPPEP</sequence>
<dbReference type="Pfam" id="PF13912">
    <property type="entry name" value="zf-C2H2_6"/>
    <property type="match status" value="1"/>
</dbReference>
<dbReference type="GO" id="GO:0005634">
    <property type="term" value="C:nucleus"/>
    <property type="evidence" value="ECO:0007669"/>
    <property type="project" value="UniProtKB-SubCell"/>
</dbReference>
<keyword evidence="12" id="KW-1185">Reference proteome</keyword>
<name>A0AAE1J1Y6_9FABA</name>
<evidence type="ECO:0000256" key="8">
    <source>
        <dbReference type="PROSITE-ProRule" id="PRU00042"/>
    </source>
</evidence>
<feature type="compositionally biased region" description="Basic and acidic residues" evidence="9">
    <location>
        <begin position="274"/>
        <end position="291"/>
    </location>
</feature>
<dbReference type="AlphaFoldDB" id="A0AAE1J1Y6"/>
<keyword evidence="3 8" id="KW-0863">Zinc-finger</keyword>
<keyword evidence="6" id="KW-0804">Transcription</keyword>
<feature type="domain" description="C2H2-type" evidence="10">
    <location>
        <begin position="90"/>
        <end position="117"/>
    </location>
</feature>
<dbReference type="SUPFAM" id="SSF57667">
    <property type="entry name" value="beta-beta-alpha zinc fingers"/>
    <property type="match status" value="1"/>
</dbReference>
<evidence type="ECO:0000256" key="1">
    <source>
        <dbReference type="ARBA" id="ARBA00004123"/>
    </source>
</evidence>
<evidence type="ECO:0000256" key="9">
    <source>
        <dbReference type="SAM" id="MobiDB-lite"/>
    </source>
</evidence>
<dbReference type="InterPro" id="IPR052426">
    <property type="entry name" value="Plant_dev_regulator"/>
</dbReference>
<evidence type="ECO:0000256" key="2">
    <source>
        <dbReference type="ARBA" id="ARBA00022723"/>
    </source>
</evidence>